<organism evidence="3">
    <name type="scientific">Amphimedon queenslandica</name>
    <name type="common">Sponge</name>
    <dbReference type="NCBI Taxonomy" id="400682"/>
    <lineage>
        <taxon>Eukaryota</taxon>
        <taxon>Metazoa</taxon>
        <taxon>Porifera</taxon>
        <taxon>Demospongiae</taxon>
        <taxon>Heteroscleromorpha</taxon>
        <taxon>Haplosclerida</taxon>
        <taxon>Niphatidae</taxon>
        <taxon>Amphimedon</taxon>
    </lineage>
</organism>
<reference evidence="3" key="2">
    <citation type="submission" date="2017-05" db="UniProtKB">
        <authorList>
            <consortium name="EnsemblMetazoa"/>
        </authorList>
    </citation>
    <scope>IDENTIFICATION</scope>
</reference>
<dbReference type="STRING" id="400682.A0A1X7TWC0"/>
<dbReference type="InterPro" id="IPR006600">
    <property type="entry name" value="HTH_CenpB_DNA-bd_dom"/>
</dbReference>
<dbReference type="EnsemblMetazoa" id="Aqu2.1.19636_001">
    <property type="protein sequence ID" value="Aqu2.1.19636_001"/>
    <property type="gene ID" value="Aqu2.1.19636"/>
</dbReference>
<evidence type="ECO:0000256" key="1">
    <source>
        <dbReference type="ARBA" id="ARBA00023125"/>
    </source>
</evidence>
<dbReference type="InParanoid" id="A0A1X7TWC0"/>
<evidence type="ECO:0000313" key="4">
    <source>
        <dbReference type="Proteomes" id="UP000007879"/>
    </source>
</evidence>
<keyword evidence="4" id="KW-1185">Reference proteome</keyword>
<gene>
    <name evidence="3" type="primary">105314263</name>
</gene>
<name>A0A1X7TWC0_AMPQE</name>
<dbReference type="EnsemblMetazoa" id="XM_011408337.1">
    <property type="protein sequence ID" value="XP_011406639.1"/>
    <property type="gene ID" value="LOC105314263"/>
</dbReference>
<evidence type="ECO:0000313" key="3">
    <source>
        <dbReference type="EnsemblMetazoa" id="Aqu2.1.19636_001"/>
    </source>
</evidence>
<dbReference type="GO" id="GO:0003677">
    <property type="term" value="F:DNA binding"/>
    <property type="evidence" value="ECO:0007669"/>
    <property type="project" value="UniProtKB-KW"/>
</dbReference>
<dbReference type="Gene3D" id="1.10.10.60">
    <property type="entry name" value="Homeodomain-like"/>
    <property type="match status" value="2"/>
</dbReference>
<dbReference type="Proteomes" id="UP000007879">
    <property type="component" value="Unassembled WGS sequence"/>
</dbReference>
<dbReference type="PROSITE" id="PS51253">
    <property type="entry name" value="HTH_CENPB"/>
    <property type="match status" value="1"/>
</dbReference>
<keyword evidence="1" id="KW-0238">DNA-binding</keyword>
<dbReference type="SMART" id="SM00674">
    <property type="entry name" value="CENPB"/>
    <property type="match status" value="1"/>
</dbReference>
<dbReference type="Pfam" id="PF03221">
    <property type="entry name" value="HTH_Tnp_Tc5"/>
    <property type="match status" value="1"/>
</dbReference>
<dbReference type="InterPro" id="IPR009057">
    <property type="entry name" value="Homeodomain-like_sf"/>
</dbReference>
<dbReference type="KEGG" id="aqu:105314263"/>
<feature type="domain" description="HTH CENPB-type" evidence="2">
    <location>
        <begin position="69"/>
        <end position="140"/>
    </location>
</feature>
<dbReference type="AlphaFoldDB" id="A0A1X7TWC0"/>
<reference evidence="4" key="1">
    <citation type="journal article" date="2010" name="Nature">
        <title>The Amphimedon queenslandica genome and the evolution of animal complexity.</title>
        <authorList>
            <person name="Srivastava M."/>
            <person name="Simakov O."/>
            <person name="Chapman J."/>
            <person name="Fahey B."/>
            <person name="Gauthier M.E."/>
            <person name="Mitros T."/>
            <person name="Richards G.S."/>
            <person name="Conaco C."/>
            <person name="Dacre M."/>
            <person name="Hellsten U."/>
            <person name="Larroux C."/>
            <person name="Putnam N.H."/>
            <person name="Stanke M."/>
            <person name="Adamska M."/>
            <person name="Darling A."/>
            <person name="Degnan S.M."/>
            <person name="Oakley T.H."/>
            <person name="Plachetzki D.C."/>
            <person name="Zhai Y."/>
            <person name="Adamski M."/>
            <person name="Calcino A."/>
            <person name="Cummins S.F."/>
            <person name="Goodstein D.M."/>
            <person name="Harris C."/>
            <person name="Jackson D.J."/>
            <person name="Leys S.P."/>
            <person name="Shu S."/>
            <person name="Woodcroft B.J."/>
            <person name="Vervoort M."/>
            <person name="Kosik K.S."/>
            <person name="Manning G."/>
            <person name="Degnan B.M."/>
            <person name="Rokhsar D.S."/>
        </authorList>
    </citation>
    <scope>NUCLEOTIDE SEQUENCE [LARGE SCALE GENOMIC DNA]</scope>
</reference>
<dbReference type="InterPro" id="IPR050863">
    <property type="entry name" value="CenT-Element_Derived"/>
</dbReference>
<dbReference type="PANTHER" id="PTHR19303">
    <property type="entry name" value="TRANSPOSON"/>
    <property type="match status" value="1"/>
</dbReference>
<evidence type="ECO:0000259" key="2">
    <source>
        <dbReference type="PROSITE" id="PS51253"/>
    </source>
</evidence>
<accession>A0A1X7TWC0</accession>
<proteinExistence type="predicted"/>
<dbReference type="OMA" id="WVEWART"/>
<dbReference type="GO" id="GO:0005634">
    <property type="term" value="C:nucleus"/>
    <property type="evidence" value="ECO:0007669"/>
    <property type="project" value="TreeGrafter"/>
</dbReference>
<dbReference type="eggNOG" id="KOG3105">
    <property type="taxonomic scope" value="Eukaryota"/>
</dbReference>
<dbReference type="SUPFAM" id="SSF46689">
    <property type="entry name" value="Homeodomain-like"/>
    <property type="match status" value="2"/>
</dbReference>
<sequence length="205" mass="23606">MSTTKKRNDLSLQLKYEVIQRAEKEPKIGVRRLADIFSCGKTQISCILRDKERIKDLYESNSNGGLCQVRKRIRTSEYSDVNDSLYQWYQLAVKRNLYPDGSLLAEKARLIAAHLGHNDFKASNGWLHRWKSRHNIKQRTVSGESGEVNTLTEESWKERIPELVQGYKAEDICNIDETGCFWRALPDKGLAQAKKDCKGGEEKQE</sequence>
<dbReference type="PANTHER" id="PTHR19303:SF73">
    <property type="entry name" value="PROTEIN PDC2"/>
    <property type="match status" value="1"/>
</dbReference>
<protein>
    <recommendedName>
        <fullName evidence="2">HTH CENPB-type domain-containing protein</fullName>
    </recommendedName>
</protein>
<dbReference type="OrthoDB" id="9909311at2759"/>